<keyword evidence="3" id="KW-1185">Reference proteome</keyword>
<reference evidence="2 3" key="1">
    <citation type="submission" date="2021-10" db="EMBL/GenBank/DDBJ databases">
        <title>Anaerobic single-cell dispensing facilitates the cultivation of human gut bacteria.</title>
        <authorList>
            <person name="Afrizal A."/>
        </authorList>
    </citation>
    <scope>NUCLEOTIDE SEQUENCE [LARGE SCALE GENOMIC DNA]</scope>
    <source>
        <strain evidence="2 3">CLA-AA-H270</strain>
    </source>
</reference>
<comment type="caution">
    <text evidence="2">The sequence shown here is derived from an EMBL/GenBank/DDBJ whole genome shotgun (WGS) entry which is preliminary data.</text>
</comment>
<evidence type="ECO:0000256" key="1">
    <source>
        <dbReference type="SAM" id="SignalP"/>
    </source>
</evidence>
<gene>
    <name evidence="2" type="ORF">LKD22_10985</name>
</gene>
<dbReference type="Proteomes" id="UP001298753">
    <property type="component" value="Unassembled WGS sequence"/>
</dbReference>
<protein>
    <submittedName>
        <fullName evidence="2">Copper amine oxidase N-terminal domain-containing protein</fullName>
    </submittedName>
</protein>
<evidence type="ECO:0000313" key="2">
    <source>
        <dbReference type="EMBL" id="MCC2177641.1"/>
    </source>
</evidence>
<dbReference type="EMBL" id="JAJEPX010000043">
    <property type="protein sequence ID" value="MCC2177641.1"/>
    <property type="molecule type" value="Genomic_DNA"/>
</dbReference>
<feature type="chain" id="PRO_5043856926" evidence="1">
    <location>
        <begin position="28"/>
        <end position="364"/>
    </location>
</feature>
<name>A0AAW4VXE7_9FIRM</name>
<dbReference type="SUPFAM" id="SSF55383">
    <property type="entry name" value="Copper amine oxidase, domain N"/>
    <property type="match status" value="1"/>
</dbReference>
<dbReference type="InterPro" id="IPR036582">
    <property type="entry name" value="Mao_N_sf"/>
</dbReference>
<keyword evidence="1" id="KW-0732">Signal</keyword>
<organism evidence="2 3">
    <name type="scientific">Agathobaculum butyriciproducens</name>
    <dbReference type="NCBI Taxonomy" id="1628085"/>
    <lineage>
        <taxon>Bacteria</taxon>
        <taxon>Bacillati</taxon>
        <taxon>Bacillota</taxon>
        <taxon>Clostridia</taxon>
        <taxon>Eubacteriales</taxon>
        <taxon>Butyricicoccaceae</taxon>
        <taxon>Agathobaculum</taxon>
    </lineage>
</organism>
<sequence length="364" mass="40159">MTKFKKIVSGTLAGCLMASALMMSAGAANVQTYIPSGTVQAAAQKTAQTRIAVKINPQSADIYAEGIPATFPSEDGKTVYTALSYNGSTYMPLRTVGRWMGKNISWDSASRTVFLSGTTEKSYPCADDDAYHQEGVKYVGATGTATLDKGVKVLVDGKQQTFKNQKGETIYPLFYRNSIYLPLRNIGELTGMDVTWYSAKAENDVNAIFLRMPLSDSKRAEMEAYATNLMKQLLDMRTDTQKFENCESAVKNGSYTDYVITDKAAAMAALDSIKRKAQTIRSGMTEQANPIRYYNSSLMNELDFLINNADTVMDRVKNGRVVVGSSNPDTSVVDQTAVMFGADDTMLDCERMVRMLRQNMDRLF</sequence>
<evidence type="ECO:0000313" key="3">
    <source>
        <dbReference type="Proteomes" id="UP001298753"/>
    </source>
</evidence>
<dbReference type="GeneID" id="98659446"/>
<accession>A0AAW4VXE7</accession>
<feature type="signal peptide" evidence="1">
    <location>
        <begin position="1"/>
        <end position="27"/>
    </location>
</feature>
<dbReference type="RefSeq" id="WP_227601101.1">
    <property type="nucleotide sequence ID" value="NZ_JAJEPX010000043.1"/>
</dbReference>
<proteinExistence type="predicted"/>
<dbReference type="AlphaFoldDB" id="A0AAW4VXE7"/>